<protein>
    <recommendedName>
        <fullName evidence="5">Flagellar assembly factor FliW</fullName>
    </recommendedName>
</protein>
<accession>A0A4R3MIK3</accession>
<evidence type="ECO:0000256" key="3">
    <source>
        <dbReference type="ARBA" id="ARBA00022845"/>
    </source>
</evidence>
<dbReference type="SUPFAM" id="SSF141457">
    <property type="entry name" value="BH3618-like"/>
    <property type="match status" value="1"/>
</dbReference>
<evidence type="ECO:0000256" key="1">
    <source>
        <dbReference type="ARBA" id="ARBA00022490"/>
    </source>
</evidence>
<keyword evidence="6" id="KW-0969">Cilium</keyword>
<evidence type="ECO:0000256" key="4">
    <source>
        <dbReference type="ARBA" id="ARBA00023186"/>
    </source>
</evidence>
<comment type="caution">
    <text evidence="6">The sequence shown here is derived from an EMBL/GenBank/DDBJ whole genome shotgun (WGS) entry which is preliminary data.</text>
</comment>
<dbReference type="GO" id="GO:0044780">
    <property type="term" value="P:bacterial-type flagellum assembly"/>
    <property type="evidence" value="ECO:0007669"/>
    <property type="project" value="UniProtKB-UniRule"/>
</dbReference>
<reference evidence="6 7" key="1">
    <citation type="submission" date="2019-03" db="EMBL/GenBank/DDBJ databases">
        <title>Genomic Encyclopedia of Type Strains, Phase IV (KMG-IV): sequencing the most valuable type-strain genomes for metagenomic binning, comparative biology and taxonomic classification.</title>
        <authorList>
            <person name="Goeker M."/>
        </authorList>
    </citation>
    <scope>NUCLEOTIDE SEQUENCE [LARGE SCALE GENOMIC DNA]</scope>
    <source>
        <strain evidence="6 7">DSM 24629</strain>
    </source>
</reference>
<keyword evidence="2 5" id="KW-1005">Bacterial flagellum biogenesis</keyword>
<dbReference type="GO" id="GO:0005737">
    <property type="term" value="C:cytoplasm"/>
    <property type="evidence" value="ECO:0007669"/>
    <property type="project" value="UniProtKB-SubCell"/>
</dbReference>
<gene>
    <name evidence="5" type="primary">fliW</name>
    <name evidence="6" type="ORF">EDC18_10786</name>
</gene>
<dbReference type="Pfam" id="PF02623">
    <property type="entry name" value="FliW"/>
    <property type="match status" value="1"/>
</dbReference>
<comment type="subunit">
    <text evidence="5">Interacts with translational regulator CsrA and flagellin(s).</text>
</comment>
<keyword evidence="3 5" id="KW-0810">Translation regulation</keyword>
<keyword evidence="1 5" id="KW-0963">Cytoplasm</keyword>
<keyword evidence="7" id="KW-1185">Reference proteome</keyword>
<dbReference type="AlphaFoldDB" id="A0A4R3MIK3"/>
<comment type="function">
    <text evidence="5">Acts as an anti-CsrA protein, binds CsrA and prevents it from repressing translation of its target genes, one of which is flagellin. Binds to flagellin and participates in the assembly of the flagellum.</text>
</comment>
<dbReference type="OrthoDB" id="9801235at2"/>
<organism evidence="6 7">
    <name type="scientific">Natranaerovirga pectinivora</name>
    <dbReference type="NCBI Taxonomy" id="682400"/>
    <lineage>
        <taxon>Bacteria</taxon>
        <taxon>Bacillati</taxon>
        <taxon>Bacillota</taxon>
        <taxon>Clostridia</taxon>
        <taxon>Lachnospirales</taxon>
        <taxon>Natranaerovirgaceae</taxon>
        <taxon>Natranaerovirga</taxon>
    </lineage>
</organism>
<dbReference type="InterPro" id="IPR024046">
    <property type="entry name" value="Flagellar_assmbl_FliW_dom_sf"/>
</dbReference>
<dbReference type="PANTHER" id="PTHR39190">
    <property type="entry name" value="FLAGELLAR ASSEMBLY FACTOR FLIW"/>
    <property type="match status" value="1"/>
</dbReference>
<dbReference type="InterPro" id="IPR003775">
    <property type="entry name" value="Flagellar_assembly_factor_FliW"/>
</dbReference>
<comment type="similarity">
    <text evidence="5">Belongs to the FliW family.</text>
</comment>
<dbReference type="GO" id="GO:0006417">
    <property type="term" value="P:regulation of translation"/>
    <property type="evidence" value="ECO:0007669"/>
    <property type="project" value="UniProtKB-KW"/>
</dbReference>
<evidence type="ECO:0000313" key="6">
    <source>
        <dbReference type="EMBL" id="TCT14017.1"/>
    </source>
</evidence>
<proteinExistence type="inferred from homology"/>
<evidence type="ECO:0000256" key="2">
    <source>
        <dbReference type="ARBA" id="ARBA00022795"/>
    </source>
</evidence>
<comment type="subcellular location">
    <subcellularLocation>
        <location evidence="5">Cytoplasm</location>
    </subcellularLocation>
</comment>
<dbReference type="RefSeq" id="WP_132252916.1">
    <property type="nucleotide sequence ID" value="NZ_SMAL01000007.1"/>
</dbReference>
<keyword evidence="6" id="KW-0966">Cell projection</keyword>
<keyword evidence="6" id="KW-0282">Flagellum</keyword>
<keyword evidence="4 5" id="KW-0143">Chaperone</keyword>
<dbReference type="Proteomes" id="UP000294902">
    <property type="component" value="Unassembled WGS sequence"/>
</dbReference>
<name>A0A4R3MIK3_9FIRM</name>
<dbReference type="EMBL" id="SMAL01000007">
    <property type="protein sequence ID" value="TCT14017.1"/>
    <property type="molecule type" value="Genomic_DNA"/>
</dbReference>
<sequence>MIIESKHFGEVEIDQDKVLNFQHGLLGLTEYKNFTILYDSEDDHPIISWLQSTEEKDFALPIINPLLVLEDYNPTIEDELLTELGELKEENLLVFNVVVIPDDITKMTTNLKAPIVINTDTKKGRQVIVENEDYEIKFPLYKELKKFKGKAGE</sequence>
<dbReference type="PANTHER" id="PTHR39190:SF1">
    <property type="entry name" value="FLAGELLAR ASSEMBLY FACTOR FLIW"/>
    <property type="match status" value="1"/>
</dbReference>
<dbReference type="Gene3D" id="2.30.290.10">
    <property type="entry name" value="BH3618-like"/>
    <property type="match status" value="1"/>
</dbReference>
<evidence type="ECO:0000256" key="5">
    <source>
        <dbReference type="HAMAP-Rule" id="MF_01185"/>
    </source>
</evidence>
<evidence type="ECO:0000313" key="7">
    <source>
        <dbReference type="Proteomes" id="UP000294902"/>
    </source>
</evidence>
<dbReference type="HAMAP" id="MF_01185">
    <property type="entry name" value="FliW"/>
    <property type="match status" value="1"/>
</dbReference>